<comment type="caution">
    <text evidence="1">The sequence shown here is derived from an EMBL/GenBank/DDBJ whole genome shotgun (WGS) entry which is preliminary data.</text>
</comment>
<evidence type="ECO:0000313" key="2">
    <source>
        <dbReference type="Proteomes" id="UP001056120"/>
    </source>
</evidence>
<protein>
    <submittedName>
        <fullName evidence="1">Uncharacterized protein</fullName>
    </submittedName>
</protein>
<organism evidence="1 2">
    <name type="scientific">Smallanthus sonchifolius</name>
    <dbReference type="NCBI Taxonomy" id="185202"/>
    <lineage>
        <taxon>Eukaryota</taxon>
        <taxon>Viridiplantae</taxon>
        <taxon>Streptophyta</taxon>
        <taxon>Embryophyta</taxon>
        <taxon>Tracheophyta</taxon>
        <taxon>Spermatophyta</taxon>
        <taxon>Magnoliopsida</taxon>
        <taxon>eudicotyledons</taxon>
        <taxon>Gunneridae</taxon>
        <taxon>Pentapetalae</taxon>
        <taxon>asterids</taxon>
        <taxon>campanulids</taxon>
        <taxon>Asterales</taxon>
        <taxon>Asteraceae</taxon>
        <taxon>Asteroideae</taxon>
        <taxon>Heliantheae alliance</taxon>
        <taxon>Millerieae</taxon>
        <taxon>Smallanthus</taxon>
    </lineage>
</organism>
<accession>A0ACB9HHM0</accession>
<sequence length="85" mass="9292">MGGGPLPKFIGKCEVHSDTKKSFCNGKIVGAQHFAKASIATDAFNPSVDYASHMDGDGHGRIHGYFELEMIPFDHKSQHVSKEVF</sequence>
<reference evidence="1 2" key="2">
    <citation type="journal article" date="2022" name="Mol. Ecol. Resour.">
        <title>The genomes of chicory, endive, great burdock and yacon provide insights into Asteraceae paleo-polyploidization history and plant inulin production.</title>
        <authorList>
            <person name="Fan W."/>
            <person name="Wang S."/>
            <person name="Wang H."/>
            <person name="Wang A."/>
            <person name="Jiang F."/>
            <person name="Liu H."/>
            <person name="Zhao H."/>
            <person name="Xu D."/>
            <person name="Zhang Y."/>
        </authorList>
    </citation>
    <scope>NUCLEOTIDE SEQUENCE [LARGE SCALE GENOMIC DNA]</scope>
    <source>
        <strain evidence="2">cv. Yunnan</strain>
        <tissue evidence="1">Leaves</tissue>
    </source>
</reference>
<evidence type="ECO:0000313" key="1">
    <source>
        <dbReference type="EMBL" id="KAI3795225.1"/>
    </source>
</evidence>
<name>A0ACB9HHM0_9ASTR</name>
<proteinExistence type="predicted"/>
<gene>
    <name evidence="1" type="ORF">L1987_37874</name>
</gene>
<keyword evidence="2" id="KW-1185">Reference proteome</keyword>
<reference evidence="2" key="1">
    <citation type="journal article" date="2022" name="Mol. Ecol. Resour.">
        <title>The genomes of chicory, endive, great burdock and yacon provide insights into Asteraceae palaeo-polyploidization history and plant inulin production.</title>
        <authorList>
            <person name="Fan W."/>
            <person name="Wang S."/>
            <person name="Wang H."/>
            <person name="Wang A."/>
            <person name="Jiang F."/>
            <person name="Liu H."/>
            <person name="Zhao H."/>
            <person name="Xu D."/>
            <person name="Zhang Y."/>
        </authorList>
    </citation>
    <scope>NUCLEOTIDE SEQUENCE [LARGE SCALE GENOMIC DNA]</scope>
    <source>
        <strain evidence="2">cv. Yunnan</strain>
    </source>
</reference>
<dbReference type="EMBL" id="CM042029">
    <property type="protein sequence ID" value="KAI3795225.1"/>
    <property type="molecule type" value="Genomic_DNA"/>
</dbReference>
<dbReference type="Proteomes" id="UP001056120">
    <property type="component" value="Linkage Group LG12"/>
</dbReference>